<evidence type="ECO:0000313" key="1">
    <source>
        <dbReference type="EMBL" id="CAG8749413.1"/>
    </source>
</evidence>
<gene>
    <name evidence="1" type="ORF">RPERSI_LOCUS14021</name>
</gene>
<accession>A0ACA9QII9</accession>
<name>A0ACA9QII9_9GLOM</name>
<proteinExistence type="predicted"/>
<protein>
    <submittedName>
        <fullName evidence="1">25898_t:CDS:1</fullName>
    </submittedName>
</protein>
<dbReference type="EMBL" id="CAJVQC010031779">
    <property type="protein sequence ID" value="CAG8749413.1"/>
    <property type="molecule type" value="Genomic_DNA"/>
</dbReference>
<feature type="non-terminal residue" evidence="1">
    <location>
        <position position="1"/>
    </location>
</feature>
<keyword evidence="2" id="KW-1185">Reference proteome</keyword>
<organism evidence="1 2">
    <name type="scientific">Racocetra persica</name>
    <dbReference type="NCBI Taxonomy" id="160502"/>
    <lineage>
        <taxon>Eukaryota</taxon>
        <taxon>Fungi</taxon>
        <taxon>Fungi incertae sedis</taxon>
        <taxon>Mucoromycota</taxon>
        <taxon>Glomeromycotina</taxon>
        <taxon>Glomeromycetes</taxon>
        <taxon>Diversisporales</taxon>
        <taxon>Gigasporaceae</taxon>
        <taxon>Racocetra</taxon>
    </lineage>
</organism>
<comment type="caution">
    <text evidence="1">The sequence shown here is derived from an EMBL/GenBank/DDBJ whole genome shotgun (WGS) entry which is preliminary data.</text>
</comment>
<reference evidence="1" key="1">
    <citation type="submission" date="2021-06" db="EMBL/GenBank/DDBJ databases">
        <authorList>
            <person name="Kallberg Y."/>
            <person name="Tangrot J."/>
            <person name="Rosling A."/>
        </authorList>
    </citation>
    <scope>NUCLEOTIDE SEQUENCE</scope>
    <source>
        <strain evidence="1">MA461A</strain>
    </source>
</reference>
<dbReference type="Proteomes" id="UP000789920">
    <property type="component" value="Unassembled WGS sequence"/>
</dbReference>
<evidence type="ECO:0000313" key="2">
    <source>
        <dbReference type="Proteomes" id="UP000789920"/>
    </source>
</evidence>
<sequence>NSCATRARRRIGRIKQPKRVRRPKIRRNSPRVVVPKPKGSRYAQITVLALSNTTIDKLGLYVEKIRNGQVQYSPIHKLIEILPTSRFRSRSEITK</sequence>